<organism evidence="1 2">
    <name type="scientific">Roridomyces roridus</name>
    <dbReference type="NCBI Taxonomy" id="1738132"/>
    <lineage>
        <taxon>Eukaryota</taxon>
        <taxon>Fungi</taxon>
        <taxon>Dikarya</taxon>
        <taxon>Basidiomycota</taxon>
        <taxon>Agaricomycotina</taxon>
        <taxon>Agaricomycetes</taxon>
        <taxon>Agaricomycetidae</taxon>
        <taxon>Agaricales</taxon>
        <taxon>Marasmiineae</taxon>
        <taxon>Mycenaceae</taxon>
        <taxon>Roridomyces</taxon>
    </lineage>
</organism>
<dbReference type="AlphaFoldDB" id="A0AAD7FBP1"/>
<protein>
    <recommendedName>
        <fullName evidence="3">Berberine/berberine-like domain-containing protein</fullName>
    </recommendedName>
</protein>
<sequence>MVTYSTRCTTLVSNGWVDWVVERIDRIARASPENGQWVSAQVQCLGGKQSMFRRNADNGTSFSVRDNGETRRAMTIDNFHRPEKRAEAEAWEATNDRQALGPDGIFSHQDRRLLWGSYQSFDLDFVWHTYYEDRRKYERLMRARSRADPHRTFTPNTFCVKRAEVGVLSAL</sequence>
<dbReference type="EMBL" id="JARKIF010000026">
    <property type="protein sequence ID" value="KAJ7614395.1"/>
    <property type="molecule type" value="Genomic_DNA"/>
</dbReference>
<evidence type="ECO:0008006" key="3">
    <source>
        <dbReference type="Google" id="ProtNLM"/>
    </source>
</evidence>
<dbReference type="Gene3D" id="3.30.465.10">
    <property type="match status" value="1"/>
</dbReference>
<dbReference type="InterPro" id="IPR016169">
    <property type="entry name" value="FAD-bd_PCMH_sub2"/>
</dbReference>
<dbReference type="Gene3D" id="3.40.462.20">
    <property type="match status" value="1"/>
</dbReference>
<gene>
    <name evidence="1" type="ORF">FB45DRAFT_758560</name>
</gene>
<accession>A0AAD7FBP1</accession>
<evidence type="ECO:0000313" key="1">
    <source>
        <dbReference type="EMBL" id="KAJ7614395.1"/>
    </source>
</evidence>
<reference evidence="1" key="1">
    <citation type="submission" date="2023-03" db="EMBL/GenBank/DDBJ databases">
        <title>Massive genome expansion in bonnet fungi (Mycena s.s.) driven by repeated elements and novel gene families across ecological guilds.</title>
        <authorList>
            <consortium name="Lawrence Berkeley National Laboratory"/>
            <person name="Harder C.B."/>
            <person name="Miyauchi S."/>
            <person name="Viragh M."/>
            <person name="Kuo A."/>
            <person name="Thoen E."/>
            <person name="Andreopoulos B."/>
            <person name="Lu D."/>
            <person name="Skrede I."/>
            <person name="Drula E."/>
            <person name="Henrissat B."/>
            <person name="Morin E."/>
            <person name="Kohler A."/>
            <person name="Barry K."/>
            <person name="LaButti K."/>
            <person name="Morin E."/>
            <person name="Salamov A."/>
            <person name="Lipzen A."/>
            <person name="Mereny Z."/>
            <person name="Hegedus B."/>
            <person name="Baldrian P."/>
            <person name="Stursova M."/>
            <person name="Weitz H."/>
            <person name="Taylor A."/>
            <person name="Grigoriev I.V."/>
            <person name="Nagy L.G."/>
            <person name="Martin F."/>
            <person name="Kauserud H."/>
        </authorList>
    </citation>
    <scope>NUCLEOTIDE SEQUENCE</scope>
    <source>
        <strain evidence="1">9284</strain>
    </source>
</reference>
<keyword evidence="2" id="KW-1185">Reference proteome</keyword>
<evidence type="ECO:0000313" key="2">
    <source>
        <dbReference type="Proteomes" id="UP001221142"/>
    </source>
</evidence>
<dbReference type="Proteomes" id="UP001221142">
    <property type="component" value="Unassembled WGS sequence"/>
</dbReference>
<proteinExistence type="predicted"/>
<comment type="caution">
    <text evidence="1">The sequence shown here is derived from an EMBL/GenBank/DDBJ whole genome shotgun (WGS) entry which is preliminary data.</text>
</comment>
<name>A0AAD7FBP1_9AGAR</name>